<dbReference type="Proteomes" id="UP000702544">
    <property type="component" value="Unassembled WGS sequence"/>
</dbReference>
<feature type="binding site" evidence="15">
    <location>
        <position position="418"/>
    </location>
    <ligand>
        <name>Zn(2+)</name>
        <dbReference type="ChEBI" id="CHEBI:29105"/>
        <note>catalytic</note>
    </ligand>
</feature>
<comment type="similarity">
    <text evidence="14 15">In the central section; belongs to the AAA ATPase family.</text>
</comment>
<dbReference type="Pfam" id="PF01434">
    <property type="entry name" value="Peptidase_M41"/>
    <property type="match status" value="1"/>
</dbReference>
<comment type="subunit">
    <text evidence="15">Homohexamer.</text>
</comment>
<feature type="binding site" evidence="15">
    <location>
        <position position="495"/>
    </location>
    <ligand>
        <name>Zn(2+)</name>
        <dbReference type="ChEBI" id="CHEBI:29105"/>
        <note>catalytic</note>
    </ligand>
</feature>
<dbReference type="NCBIfam" id="TIGR01241">
    <property type="entry name" value="FtsH_fam"/>
    <property type="match status" value="1"/>
</dbReference>
<dbReference type="SUPFAM" id="SSF52540">
    <property type="entry name" value="P-loop containing nucleoside triphosphate hydrolases"/>
    <property type="match status" value="1"/>
</dbReference>
<comment type="function">
    <text evidence="15">Acts as a processive, ATP-dependent zinc metallopeptidase for both cytoplasmic and membrane proteins. Plays a role in the quality control of integral membrane proteins.</text>
</comment>
<dbReference type="Pfam" id="PF06480">
    <property type="entry name" value="FtsH_ext"/>
    <property type="match status" value="1"/>
</dbReference>
<dbReference type="Gene3D" id="3.40.50.300">
    <property type="entry name" value="P-loop containing nucleotide triphosphate hydrolases"/>
    <property type="match status" value="1"/>
</dbReference>
<dbReference type="PANTHER" id="PTHR23076">
    <property type="entry name" value="METALLOPROTEASE M41 FTSH"/>
    <property type="match status" value="1"/>
</dbReference>
<dbReference type="GO" id="GO:0006508">
    <property type="term" value="P:proteolysis"/>
    <property type="evidence" value="ECO:0007669"/>
    <property type="project" value="UniProtKB-KW"/>
</dbReference>
<dbReference type="InterPro" id="IPR027417">
    <property type="entry name" value="P-loop_NTPase"/>
</dbReference>
<reference evidence="18 19" key="1">
    <citation type="submission" date="2020-01" db="EMBL/GenBank/DDBJ databases">
        <title>Genomes assembled from Gulf of Kutch pelagic sediment metagenomes.</title>
        <authorList>
            <person name="Chandrashekar M."/>
            <person name="Mahajan M.S."/>
            <person name="Dave K.J."/>
            <person name="Vatsa P."/>
            <person name="Nathani N.M."/>
        </authorList>
    </citation>
    <scope>NUCLEOTIDE SEQUENCE [LARGE SCALE GENOMIC DNA]</scope>
    <source>
        <strain evidence="18">KS3-K002</strain>
    </source>
</reference>
<evidence type="ECO:0000256" key="7">
    <source>
        <dbReference type="ARBA" id="ARBA00022741"/>
    </source>
</evidence>
<evidence type="ECO:0000256" key="6">
    <source>
        <dbReference type="ARBA" id="ARBA00022723"/>
    </source>
</evidence>
<dbReference type="AlphaFoldDB" id="A0AAE4Z7R1"/>
<evidence type="ECO:0000259" key="17">
    <source>
        <dbReference type="SMART" id="SM00382"/>
    </source>
</evidence>
<feature type="transmembrane region" description="Helical" evidence="15">
    <location>
        <begin position="104"/>
        <end position="125"/>
    </location>
</feature>
<evidence type="ECO:0000313" key="18">
    <source>
        <dbReference type="EMBL" id="NIR74779.1"/>
    </source>
</evidence>
<dbReference type="InterPro" id="IPR011546">
    <property type="entry name" value="Pept_M41_FtsH_extracell"/>
</dbReference>
<evidence type="ECO:0000256" key="2">
    <source>
        <dbReference type="ARBA" id="ARBA00010044"/>
    </source>
</evidence>
<dbReference type="GO" id="GO:0030163">
    <property type="term" value="P:protein catabolic process"/>
    <property type="evidence" value="ECO:0007669"/>
    <property type="project" value="UniProtKB-UniRule"/>
</dbReference>
<evidence type="ECO:0000256" key="15">
    <source>
        <dbReference type="HAMAP-Rule" id="MF_01458"/>
    </source>
</evidence>
<evidence type="ECO:0000256" key="4">
    <source>
        <dbReference type="ARBA" id="ARBA00022670"/>
    </source>
</evidence>
<keyword evidence="8 15" id="KW-0378">Hydrolase</keyword>
<evidence type="ECO:0000256" key="16">
    <source>
        <dbReference type="RuleBase" id="RU003651"/>
    </source>
</evidence>
<keyword evidence="4 15" id="KW-0645">Protease</keyword>
<evidence type="ECO:0000256" key="8">
    <source>
        <dbReference type="ARBA" id="ARBA00022801"/>
    </source>
</evidence>
<dbReference type="GO" id="GO:0005524">
    <property type="term" value="F:ATP binding"/>
    <property type="evidence" value="ECO:0007669"/>
    <property type="project" value="UniProtKB-UniRule"/>
</dbReference>
<dbReference type="InterPro" id="IPR041569">
    <property type="entry name" value="AAA_lid_3"/>
</dbReference>
<dbReference type="EC" id="3.4.24.-" evidence="15"/>
<evidence type="ECO:0000256" key="12">
    <source>
        <dbReference type="ARBA" id="ARBA00023049"/>
    </source>
</evidence>
<dbReference type="GO" id="GO:0005886">
    <property type="term" value="C:plasma membrane"/>
    <property type="evidence" value="ECO:0007669"/>
    <property type="project" value="UniProtKB-SubCell"/>
</dbReference>
<feature type="binding site" evidence="15">
    <location>
        <position position="422"/>
    </location>
    <ligand>
        <name>Zn(2+)</name>
        <dbReference type="ChEBI" id="CHEBI:29105"/>
        <note>catalytic</note>
    </ligand>
</feature>
<dbReference type="InterPro" id="IPR003960">
    <property type="entry name" value="ATPase_AAA_CS"/>
</dbReference>
<dbReference type="FunFam" id="3.40.50.300:FF:000001">
    <property type="entry name" value="ATP-dependent zinc metalloprotease FtsH"/>
    <property type="match status" value="1"/>
</dbReference>
<comment type="subcellular location">
    <subcellularLocation>
        <location evidence="15">Cell membrane</location>
        <topology evidence="15">Multi-pass membrane protein</topology>
        <orientation evidence="15">Cytoplasmic side</orientation>
    </subcellularLocation>
    <subcellularLocation>
        <location evidence="1">Membrane</location>
    </subcellularLocation>
</comment>
<dbReference type="FunFam" id="1.20.58.760:FF:000001">
    <property type="entry name" value="ATP-dependent zinc metalloprotease FtsH"/>
    <property type="match status" value="1"/>
</dbReference>
<evidence type="ECO:0000256" key="13">
    <source>
        <dbReference type="ARBA" id="ARBA00023136"/>
    </source>
</evidence>
<feature type="domain" description="AAA+ ATPase" evidence="17">
    <location>
        <begin position="187"/>
        <end position="327"/>
    </location>
</feature>
<comment type="similarity">
    <text evidence="16">Belongs to the AAA ATPase family.</text>
</comment>
<comment type="caution">
    <text evidence="15">Lacks conserved residue(s) required for the propagation of feature annotation.</text>
</comment>
<evidence type="ECO:0000256" key="11">
    <source>
        <dbReference type="ARBA" id="ARBA00022989"/>
    </source>
</evidence>
<proteinExistence type="inferred from homology"/>
<dbReference type="InterPro" id="IPR000642">
    <property type="entry name" value="Peptidase_M41"/>
</dbReference>
<gene>
    <name evidence="18" type="primary">hflB</name>
    <name evidence="15" type="synonym">ftsH</name>
    <name evidence="18" type="ORF">GWO12_06655</name>
</gene>
<dbReference type="Pfam" id="PF00004">
    <property type="entry name" value="AAA"/>
    <property type="match status" value="1"/>
</dbReference>
<dbReference type="SUPFAM" id="SSF140990">
    <property type="entry name" value="FtsH protease domain-like"/>
    <property type="match status" value="1"/>
</dbReference>
<dbReference type="EMBL" id="JAACAK010000047">
    <property type="protein sequence ID" value="NIR74779.1"/>
    <property type="molecule type" value="Genomic_DNA"/>
</dbReference>
<dbReference type="SMART" id="SM00382">
    <property type="entry name" value="AAA"/>
    <property type="match status" value="1"/>
</dbReference>
<dbReference type="InterPro" id="IPR037219">
    <property type="entry name" value="Peptidase_M41-like"/>
</dbReference>
<dbReference type="GO" id="GO:0004176">
    <property type="term" value="F:ATP-dependent peptidase activity"/>
    <property type="evidence" value="ECO:0007669"/>
    <property type="project" value="InterPro"/>
</dbReference>
<comment type="caution">
    <text evidence="18">The sequence shown here is derived from an EMBL/GenBank/DDBJ whole genome shotgun (WGS) entry which is preliminary data.</text>
</comment>
<evidence type="ECO:0000256" key="10">
    <source>
        <dbReference type="ARBA" id="ARBA00022840"/>
    </source>
</evidence>
<dbReference type="HAMAP" id="MF_01458">
    <property type="entry name" value="FtsH"/>
    <property type="match status" value="1"/>
</dbReference>
<evidence type="ECO:0000313" key="19">
    <source>
        <dbReference type="Proteomes" id="UP000702544"/>
    </source>
</evidence>
<feature type="active site" evidence="15">
    <location>
        <position position="419"/>
    </location>
</feature>
<name>A0AAE4Z7R1_9BACT</name>
<dbReference type="GO" id="GO:0004222">
    <property type="term" value="F:metalloendopeptidase activity"/>
    <property type="evidence" value="ECO:0007669"/>
    <property type="project" value="InterPro"/>
</dbReference>
<feature type="binding site" evidence="15">
    <location>
        <begin position="195"/>
        <end position="202"/>
    </location>
    <ligand>
        <name>ATP</name>
        <dbReference type="ChEBI" id="CHEBI:30616"/>
    </ligand>
</feature>
<comment type="cofactor">
    <cofactor evidence="15">
        <name>Zn(2+)</name>
        <dbReference type="ChEBI" id="CHEBI:29105"/>
    </cofactor>
    <text evidence="15">Binds 1 zinc ion per subunit.</text>
</comment>
<evidence type="ECO:0000256" key="1">
    <source>
        <dbReference type="ARBA" id="ARBA00004370"/>
    </source>
</evidence>
<evidence type="ECO:0000256" key="9">
    <source>
        <dbReference type="ARBA" id="ARBA00022833"/>
    </source>
</evidence>
<accession>A0AAE4Z7R1</accession>
<evidence type="ECO:0000256" key="14">
    <source>
        <dbReference type="ARBA" id="ARBA00061570"/>
    </source>
</evidence>
<keyword evidence="6 15" id="KW-0479">Metal-binding</keyword>
<evidence type="ECO:0000256" key="5">
    <source>
        <dbReference type="ARBA" id="ARBA00022692"/>
    </source>
</evidence>
<dbReference type="Pfam" id="PF17862">
    <property type="entry name" value="AAA_lid_3"/>
    <property type="match status" value="1"/>
</dbReference>
<organism evidence="18 19">
    <name type="scientific">Candidatus Kutchimonas denitrificans</name>
    <dbReference type="NCBI Taxonomy" id="3056748"/>
    <lineage>
        <taxon>Bacteria</taxon>
        <taxon>Pseudomonadati</taxon>
        <taxon>Gemmatimonadota</taxon>
        <taxon>Gemmatimonadia</taxon>
        <taxon>Candidatus Palauibacterales</taxon>
        <taxon>Candidatus Palauibacteraceae</taxon>
        <taxon>Candidatus Kutchimonas</taxon>
    </lineage>
</organism>
<sequence>MRRRMGINAAWVVVALLLLVALNYIASDEGGEKISYSELKAKIEAGQVQKVTVGESNIVAEPTQAARDAGAPEAWTATPVDDPKLIELLEEKGIEYDGSTSSNWGWMLGFILPFGLLIVFWLFMLRRMNPTQSVMTFGKSQARLQAEGDTGVTFDDVAGVDESEEELQEVVGYLKKPEKFVRLGAKIPKGILLVGPPGTGKTLLARAMAGEAGVPFFNLSGSEFVEMFVGVGAARVRDLFAQAKEKAPCIIFVDELDALAKARGLGGPVGGHDEREQTLNQLLVEMDGFDPRVGVIIMAATNRPELLDPALLRPGRFDRHVLVDRPDKNGRHEILKVHAKDIKLAADVDLEVVAQRTPGFVGADLANLLNEAALLAARRGGDDVTLKDIDRATDRIVAGLEKKNRLINEDEKRIVAFHEAGHALVAHCVDHADPVHKISIIPRGIGALGYTQQLPTEDRYLLTRAELLDRVAVLLGGRVAEEIIFGEISTGAQNDLSRVTDIARRMVMEYGMSDALGPITYENRQQTMLGLRQTITGEQDQHSEETLEQIDREVRRIVDEARDRVRELLTRERESLEAVARRLLEKEVIEADELREIVEECRAPEGRKVKESVGQ</sequence>
<dbReference type="GO" id="GO:0016887">
    <property type="term" value="F:ATP hydrolysis activity"/>
    <property type="evidence" value="ECO:0007669"/>
    <property type="project" value="UniProtKB-UniRule"/>
</dbReference>
<dbReference type="PROSITE" id="PS00674">
    <property type="entry name" value="AAA"/>
    <property type="match status" value="1"/>
</dbReference>
<dbReference type="FunFam" id="1.10.8.60:FF:000001">
    <property type="entry name" value="ATP-dependent zinc metalloprotease FtsH"/>
    <property type="match status" value="1"/>
</dbReference>
<dbReference type="Gene3D" id="3.30.720.210">
    <property type="match status" value="1"/>
</dbReference>
<dbReference type="GO" id="GO:0008270">
    <property type="term" value="F:zinc ion binding"/>
    <property type="evidence" value="ECO:0007669"/>
    <property type="project" value="UniProtKB-UniRule"/>
</dbReference>
<keyword evidence="3 15" id="KW-1003">Cell membrane</keyword>
<comment type="similarity">
    <text evidence="2 15">In the C-terminal section; belongs to the peptidase M41 family.</text>
</comment>
<dbReference type="InterPro" id="IPR003593">
    <property type="entry name" value="AAA+_ATPase"/>
</dbReference>
<dbReference type="InterPro" id="IPR005936">
    <property type="entry name" value="FtsH"/>
</dbReference>
<keyword evidence="10 15" id="KW-0067">ATP-binding</keyword>
<dbReference type="InterPro" id="IPR003959">
    <property type="entry name" value="ATPase_AAA_core"/>
</dbReference>
<dbReference type="CDD" id="cd19501">
    <property type="entry name" value="RecA-like_FtsH"/>
    <property type="match status" value="1"/>
</dbReference>
<keyword evidence="5 15" id="KW-0812">Transmembrane</keyword>
<keyword evidence="9 15" id="KW-0862">Zinc</keyword>
<keyword evidence="11 15" id="KW-1133">Transmembrane helix</keyword>
<keyword evidence="12 15" id="KW-0482">Metalloprotease</keyword>
<evidence type="ECO:0000256" key="3">
    <source>
        <dbReference type="ARBA" id="ARBA00022475"/>
    </source>
</evidence>
<protein>
    <recommendedName>
        <fullName evidence="15">ATP-dependent zinc metalloprotease FtsH</fullName>
        <ecNumber evidence="15">3.4.24.-</ecNumber>
    </recommendedName>
</protein>
<keyword evidence="7 15" id="KW-0547">Nucleotide-binding</keyword>
<keyword evidence="13 15" id="KW-0472">Membrane</keyword>
<dbReference type="Gene3D" id="1.20.58.760">
    <property type="entry name" value="Peptidase M41"/>
    <property type="match status" value="1"/>
</dbReference>
<dbReference type="Gene3D" id="1.10.8.60">
    <property type="match status" value="1"/>
</dbReference>
<dbReference type="PANTHER" id="PTHR23076:SF97">
    <property type="entry name" value="ATP-DEPENDENT ZINC METALLOPROTEASE YME1L1"/>
    <property type="match status" value="1"/>
</dbReference>